<keyword evidence="3" id="KW-0807">Transducer</keyword>
<dbReference type="InterPro" id="IPR051310">
    <property type="entry name" value="MCP_chemotaxis"/>
</dbReference>
<evidence type="ECO:0000256" key="2">
    <source>
        <dbReference type="ARBA" id="ARBA00029447"/>
    </source>
</evidence>
<name>A0ABM6RW67_9FIRM</name>
<organism evidence="5 6">
    <name type="scientific">Sulfobacillus thermotolerans</name>
    <dbReference type="NCBI Taxonomy" id="338644"/>
    <lineage>
        <taxon>Bacteria</taxon>
        <taxon>Bacillati</taxon>
        <taxon>Bacillota</taxon>
        <taxon>Clostridia</taxon>
        <taxon>Eubacteriales</taxon>
        <taxon>Clostridiales Family XVII. Incertae Sedis</taxon>
        <taxon>Sulfobacillus</taxon>
    </lineage>
</organism>
<dbReference type="Gene3D" id="1.10.287.950">
    <property type="entry name" value="Methyl-accepting chemotaxis protein"/>
    <property type="match status" value="1"/>
</dbReference>
<dbReference type="InterPro" id="IPR004089">
    <property type="entry name" value="MCPsignal_dom"/>
</dbReference>
<evidence type="ECO:0000313" key="5">
    <source>
        <dbReference type="EMBL" id="AUW95500.1"/>
    </source>
</evidence>
<evidence type="ECO:0000259" key="4">
    <source>
        <dbReference type="PROSITE" id="PS50111"/>
    </source>
</evidence>
<feature type="domain" description="Methyl-accepting transducer" evidence="4">
    <location>
        <begin position="102"/>
        <end position="338"/>
    </location>
</feature>
<dbReference type="SUPFAM" id="SSF58104">
    <property type="entry name" value="Methyl-accepting chemotaxis protein (MCP) signaling domain"/>
    <property type="match status" value="1"/>
</dbReference>
<dbReference type="PROSITE" id="PS50111">
    <property type="entry name" value="CHEMOTAXIS_TRANSDUC_2"/>
    <property type="match status" value="1"/>
</dbReference>
<gene>
    <name evidence="5" type="ORF">BXT84_08945</name>
</gene>
<keyword evidence="1" id="KW-0145">Chemotaxis</keyword>
<dbReference type="Pfam" id="PF00015">
    <property type="entry name" value="MCPsignal"/>
    <property type="match status" value="1"/>
</dbReference>
<dbReference type="PANTHER" id="PTHR43531:SF11">
    <property type="entry name" value="METHYL-ACCEPTING CHEMOTAXIS PROTEIN 3"/>
    <property type="match status" value="1"/>
</dbReference>
<accession>A0ABM6RW67</accession>
<evidence type="ECO:0000256" key="1">
    <source>
        <dbReference type="ARBA" id="ARBA00022500"/>
    </source>
</evidence>
<sequence length="356" mass="37567">MSLNAPLEVICQLLPGLHMSYMDDTQLIVVDHAMRILAVVPGKQIDLGLKIGEIAPSGTVSERALKAGRVLKDERDASAFGVPYQSVAIPIMQDNEAVGVLAVVTSTQARQAMQSAEQDLWQHAEHLAATAEETHAAVTHLKETFDMLARQASVIQDGMASTEQFTDAGRQTIQSLTVHTETLGSTMKGVGSAREALEGQVTTISQSTSLIQDIARQTNLLALNAAIEAARAGDAGRGFAVVAEEVKKLSEGSRDATRHIEETIAGIGSRLVELSQAVAAAQTAQAAEHEMSQKVSANFLDIGAAVRETAQALHAIHDQIQAATSAIEQLTAAAALTAEQATQVSGLATRLRTQGQ</sequence>
<comment type="similarity">
    <text evidence="2">Belongs to the methyl-accepting chemotaxis (MCP) protein family.</text>
</comment>
<reference evidence="5 6" key="1">
    <citation type="journal article" date="2019" name="Sci. Rep.">
        <title>Sulfobacillus thermotolerans: new insights into resistance and metabolic capacities of acidophilic chemolithotrophs.</title>
        <authorList>
            <person name="Panyushkina A.E."/>
            <person name="Babenko V.V."/>
            <person name="Nikitina A.S."/>
            <person name="Selezneva O.V."/>
            <person name="Tsaplina I.A."/>
            <person name="Letarova M.A."/>
            <person name="Kostryukova E.S."/>
            <person name="Letarov A.V."/>
        </authorList>
    </citation>
    <scope>NUCLEOTIDE SEQUENCE [LARGE SCALE GENOMIC DNA]</scope>
    <source>
        <strain evidence="5 6">Kr1</strain>
    </source>
</reference>
<evidence type="ECO:0000313" key="6">
    <source>
        <dbReference type="Proteomes" id="UP000325292"/>
    </source>
</evidence>
<protein>
    <submittedName>
        <fullName evidence="5">Chemotaxis protein</fullName>
    </submittedName>
</protein>
<dbReference type="SMART" id="SM00283">
    <property type="entry name" value="MA"/>
    <property type="match status" value="1"/>
</dbReference>
<keyword evidence="6" id="KW-1185">Reference proteome</keyword>
<dbReference type="EMBL" id="CP019454">
    <property type="protein sequence ID" value="AUW95500.1"/>
    <property type="molecule type" value="Genomic_DNA"/>
</dbReference>
<dbReference type="Proteomes" id="UP000325292">
    <property type="component" value="Chromosome"/>
</dbReference>
<dbReference type="PANTHER" id="PTHR43531">
    <property type="entry name" value="PROTEIN ICFG"/>
    <property type="match status" value="1"/>
</dbReference>
<proteinExistence type="inferred from homology"/>
<evidence type="ECO:0000256" key="3">
    <source>
        <dbReference type="PROSITE-ProRule" id="PRU00284"/>
    </source>
</evidence>